<evidence type="ECO:0000256" key="1">
    <source>
        <dbReference type="SAM" id="Phobius"/>
    </source>
</evidence>
<name>A0A315YIX3_RUMFL</name>
<feature type="transmembrane region" description="Helical" evidence="1">
    <location>
        <begin position="142"/>
        <end position="161"/>
    </location>
</feature>
<feature type="transmembrane region" description="Helical" evidence="1">
    <location>
        <begin position="109"/>
        <end position="130"/>
    </location>
</feature>
<keyword evidence="1" id="KW-0472">Membrane</keyword>
<protein>
    <submittedName>
        <fullName evidence="2">Uncharacterized protein</fullName>
    </submittedName>
</protein>
<comment type="caution">
    <text evidence="2">The sequence shown here is derived from an EMBL/GenBank/DDBJ whole genome shotgun (WGS) entry which is preliminary data.</text>
</comment>
<feature type="transmembrane region" description="Helical" evidence="1">
    <location>
        <begin position="21"/>
        <end position="47"/>
    </location>
</feature>
<gene>
    <name evidence="2" type="ORF">IE37_02456</name>
</gene>
<evidence type="ECO:0000313" key="3">
    <source>
        <dbReference type="Proteomes" id="UP000245720"/>
    </source>
</evidence>
<feature type="transmembrane region" description="Helical" evidence="1">
    <location>
        <begin position="186"/>
        <end position="207"/>
    </location>
</feature>
<feature type="transmembrane region" description="Helical" evidence="1">
    <location>
        <begin position="227"/>
        <end position="245"/>
    </location>
</feature>
<feature type="transmembrane region" description="Helical" evidence="1">
    <location>
        <begin position="341"/>
        <end position="365"/>
    </location>
</feature>
<feature type="transmembrane region" description="Helical" evidence="1">
    <location>
        <begin position="385"/>
        <end position="402"/>
    </location>
</feature>
<keyword evidence="1" id="KW-0812">Transmembrane</keyword>
<proteinExistence type="predicted"/>
<reference evidence="2 3" key="1">
    <citation type="submission" date="2018-05" db="EMBL/GenBank/DDBJ databases">
        <title>The Hungate 1000. A catalogue of reference genomes from the rumen microbiome.</title>
        <authorList>
            <person name="Kelly W."/>
        </authorList>
    </citation>
    <scope>NUCLEOTIDE SEQUENCE [LARGE SCALE GENOMIC DNA]</scope>
    <source>
        <strain evidence="2 3">SAb67</strain>
    </source>
</reference>
<accession>A0A315YIX3</accession>
<sequence length="408" mass="46576">MKKREPRPTDVIPEKIHKRLHLIYFILKCVIAATAFLLFWGTIVFAFEKIRGYDIPKSATEDSPFLFHQYCGTFFVEFDRDNSFASDADYSAYLDRINAPAEQTAAQKALGYLGMVPFLVLIGCLILALRSGDKKRIFCGRAWRYFLFGGILYAVGNLYTYCKVNIFSKTSAFDGMIGVFTERRHYFQIYDVLVLPLLMICGAFVLIMYEKVREKKDSANTSKTLKALSAVIAAAAAGFILWRLGVRTYELIRVMKGDEYSVWLPFSIMEDPLRYMCRLPFEDAVSPQAYRNVVLFRYLRDLPVFAMTGTAVWQFVKMLLNTAKGEFNTKRNRKLLRNTMLLLIGASLILNIAGLFETGLFNRSFTGIFGNTTYTMALRAKTEPALFAMLLWFFGTYLQAIPEEETAG</sequence>
<dbReference type="AlphaFoldDB" id="A0A315YIX3"/>
<dbReference type="OrthoDB" id="1816096at2"/>
<dbReference type="EMBL" id="QGDI01000010">
    <property type="protein sequence ID" value="PWJ11233.1"/>
    <property type="molecule type" value="Genomic_DNA"/>
</dbReference>
<dbReference type="RefSeq" id="WP_109727191.1">
    <property type="nucleotide sequence ID" value="NZ_QGDI01000010.1"/>
</dbReference>
<keyword evidence="1" id="KW-1133">Transmembrane helix</keyword>
<evidence type="ECO:0000313" key="2">
    <source>
        <dbReference type="EMBL" id="PWJ11233.1"/>
    </source>
</evidence>
<organism evidence="2 3">
    <name type="scientific">Ruminococcus flavefaciens</name>
    <dbReference type="NCBI Taxonomy" id="1265"/>
    <lineage>
        <taxon>Bacteria</taxon>
        <taxon>Bacillati</taxon>
        <taxon>Bacillota</taxon>
        <taxon>Clostridia</taxon>
        <taxon>Eubacteriales</taxon>
        <taxon>Oscillospiraceae</taxon>
        <taxon>Ruminococcus</taxon>
    </lineage>
</organism>
<dbReference type="Proteomes" id="UP000245720">
    <property type="component" value="Unassembled WGS sequence"/>
</dbReference>